<sequence>MFHGKDPDLPHSLPVKNSNKDSELNENCNEFPECFTPLSSSEVGISSVGKNTISDTMACLGDHKSDCVPTGVPKREAPSSTLPGNSTAPNSTSDLTPYYRFVIFHSPEDNANADRVCQRLSDLGAVGGTTFSNSFEIPGKSPIACTETAIEKSAYIIILLTEGFANNWTKFQSNTALMNSIQDPEKCATVIPFLPQIGRIGSKVPLCLKTLIALDENSQNFEYKVLNTFKLDESVQRIKEVIVRKPLVGFFFFFFFFFRI</sequence>
<dbReference type="OrthoDB" id="9906976at2759"/>
<dbReference type="GO" id="GO:0035591">
    <property type="term" value="F:signaling adaptor activity"/>
    <property type="evidence" value="ECO:0007669"/>
    <property type="project" value="TreeGrafter"/>
</dbReference>
<dbReference type="InterPro" id="IPR035897">
    <property type="entry name" value="Toll_tir_struct_dom_sf"/>
</dbReference>
<evidence type="ECO:0000256" key="1">
    <source>
        <dbReference type="ARBA" id="ARBA00004496"/>
    </source>
</evidence>
<dbReference type="SUPFAM" id="SSF52200">
    <property type="entry name" value="Toll/Interleukin receptor TIR domain"/>
    <property type="match status" value="1"/>
</dbReference>
<dbReference type="GO" id="GO:0032481">
    <property type="term" value="P:positive regulation of type I interferon production"/>
    <property type="evidence" value="ECO:0007669"/>
    <property type="project" value="TreeGrafter"/>
</dbReference>
<evidence type="ECO:0000256" key="2">
    <source>
        <dbReference type="ARBA" id="ARBA00022490"/>
    </source>
</evidence>
<accession>A0A8C5LST1</accession>
<comment type="subcellular location">
    <subcellularLocation>
        <location evidence="1">Cytoplasm</location>
    </subcellularLocation>
</comment>
<feature type="compositionally biased region" description="Polar residues" evidence="7">
    <location>
        <begin position="78"/>
        <end position="91"/>
    </location>
</feature>
<dbReference type="GO" id="GO:0035666">
    <property type="term" value="P:TRIF-dependent toll-like receptor signaling pathway"/>
    <property type="evidence" value="ECO:0007669"/>
    <property type="project" value="InterPro"/>
</dbReference>
<dbReference type="InterPro" id="IPR000157">
    <property type="entry name" value="TIR_dom"/>
</dbReference>
<feature type="domain" description="TIR" evidence="8">
    <location>
        <begin position="97"/>
        <end position="242"/>
    </location>
</feature>
<evidence type="ECO:0000313" key="10">
    <source>
        <dbReference type="Proteomes" id="UP000694569"/>
    </source>
</evidence>
<name>A0A8C5LST1_9ANUR</name>
<dbReference type="Ensembl" id="ENSLLET00000004801.1">
    <property type="protein sequence ID" value="ENSLLEP00000004593.1"/>
    <property type="gene ID" value="ENSLLEG00000002945.1"/>
</dbReference>
<dbReference type="Proteomes" id="UP000694569">
    <property type="component" value="Unplaced"/>
</dbReference>
<evidence type="ECO:0000256" key="3">
    <source>
        <dbReference type="ARBA" id="ARBA00022553"/>
    </source>
</evidence>
<protein>
    <recommendedName>
        <fullName evidence="8">TIR domain-containing protein</fullName>
    </recommendedName>
</protein>
<feature type="region of interest" description="Disordered" evidence="7">
    <location>
        <begin position="70"/>
        <end position="91"/>
    </location>
</feature>
<keyword evidence="4" id="KW-0399">Innate immunity</keyword>
<evidence type="ECO:0000256" key="7">
    <source>
        <dbReference type="SAM" id="MobiDB-lite"/>
    </source>
</evidence>
<evidence type="ECO:0000256" key="6">
    <source>
        <dbReference type="ARBA" id="ARBA00023198"/>
    </source>
</evidence>
<dbReference type="GO" id="GO:0043123">
    <property type="term" value="P:positive regulation of canonical NF-kappaB signal transduction"/>
    <property type="evidence" value="ECO:0007669"/>
    <property type="project" value="TreeGrafter"/>
</dbReference>
<dbReference type="Gene3D" id="3.40.50.10140">
    <property type="entry name" value="Toll/interleukin-1 receptor homology (TIR) domain"/>
    <property type="match status" value="1"/>
</dbReference>
<keyword evidence="2" id="KW-0963">Cytoplasm</keyword>
<evidence type="ECO:0000256" key="5">
    <source>
        <dbReference type="ARBA" id="ARBA00022859"/>
    </source>
</evidence>
<feature type="region of interest" description="Disordered" evidence="7">
    <location>
        <begin position="1"/>
        <end position="23"/>
    </location>
</feature>
<dbReference type="GeneTree" id="ENSGT00940000165590"/>
<keyword evidence="3" id="KW-0597">Phosphoprotein</keyword>
<dbReference type="PANTHER" id="PTHR47230:SF1">
    <property type="entry name" value="TIR DOMAIN-CONTAINING ADAPTER MOLECULE 1"/>
    <property type="match status" value="1"/>
</dbReference>
<dbReference type="InterPro" id="IPR046946">
    <property type="entry name" value="TCAM1/2"/>
</dbReference>
<dbReference type="GO" id="GO:0045087">
    <property type="term" value="P:innate immune response"/>
    <property type="evidence" value="ECO:0007669"/>
    <property type="project" value="UniProtKB-KW"/>
</dbReference>
<keyword evidence="6" id="KW-0395">Inflammatory response</keyword>
<organism evidence="9 10">
    <name type="scientific">Leptobrachium leishanense</name>
    <name type="common">Leishan spiny toad</name>
    <dbReference type="NCBI Taxonomy" id="445787"/>
    <lineage>
        <taxon>Eukaryota</taxon>
        <taxon>Metazoa</taxon>
        <taxon>Chordata</taxon>
        <taxon>Craniata</taxon>
        <taxon>Vertebrata</taxon>
        <taxon>Euteleostomi</taxon>
        <taxon>Amphibia</taxon>
        <taxon>Batrachia</taxon>
        <taxon>Anura</taxon>
        <taxon>Pelobatoidea</taxon>
        <taxon>Megophryidae</taxon>
        <taxon>Leptobrachium</taxon>
    </lineage>
</organism>
<dbReference type="AlphaFoldDB" id="A0A8C5LST1"/>
<dbReference type="GO" id="GO:0006954">
    <property type="term" value="P:inflammatory response"/>
    <property type="evidence" value="ECO:0007669"/>
    <property type="project" value="UniProtKB-KW"/>
</dbReference>
<evidence type="ECO:0000313" key="9">
    <source>
        <dbReference type="Ensembl" id="ENSLLEP00000004593.1"/>
    </source>
</evidence>
<dbReference type="PANTHER" id="PTHR47230">
    <property type="entry name" value="TIR DOMAIN-CONTAINING ADAPTER MOLECULE 1"/>
    <property type="match status" value="1"/>
</dbReference>
<keyword evidence="5" id="KW-0391">Immunity</keyword>
<reference evidence="9" key="2">
    <citation type="submission" date="2025-09" db="UniProtKB">
        <authorList>
            <consortium name="Ensembl"/>
        </authorList>
    </citation>
    <scope>IDENTIFICATION</scope>
</reference>
<dbReference type="GO" id="GO:0005768">
    <property type="term" value="C:endosome"/>
    <property type="evidence" value="ECO:0007669"/>
    <property type="project" value="TreeGrafter"/>
</dbReference>
<evidence type="ECO:0000256" key="4">
    <source>
        <dbReference type="ARBA" id="ARBA00022588"/>
    </source>
</evidence>
<proteinExistence type="predicted"/>
<reference evidence="9" key="1">
    <citation type="submission" date="2025-08" db="UniProtKB">
        <authorList>
            <consortium name="Ensembl"/>
        </authorList>
    </citation>
    <scope>IDENTIFICATION</scope>
</reference>
<keyword evidence="10" id="KW-1185">Reference proteome</keyword>
<evidence type="ECO:0000259" key="8">
    <source>
        <dbReference type="PROSITE" id="PS50104"/>
    </source>
</evidence>
<dbReference type="PROSITE" id="PS50104">
    <property type="entry name" value="TIR"/>
    <property type="match status" value="1"/>
</dbReference>